<evidence type="ECO:0000313" key="2">
    <source>
        <dbReference type="EMBL" id="AQT68428.1"/>
    </source>
</evidence>
<proteinExistence type="predicted"/>
<evidence type="ECO:0000313" key="3">
    <source>
        <dbReference type="Proteomes" id="UP000189674"/>
    </source>
</evidence>
<dbReference type="AlphaFoldDB" id="A0A1U9NL24"/>
<dbReference type="PROSITE" id="PS51379">
    <property type="entry name" value="4FE4S_FER_2"/>
    <property type="match status" value="2"/>
</dbReference>
<dbReference type="RefSeq" id="WP_146661423.1">
    <property type="nucleotide sequence ID" value="NZ_CP019791.1"/>
</dbReference>
<dbReference type="InterPro" id="IPR017896">
    <property type="entry name" value="4Fe4S_Fe-S-bd"/>
</dbReference>
<organism evidence="2 3">
    <name type="scientific">Anaerohalosphaera lusitana</name>
    <dbReference type="NCBI Taxonomy" id="1936003"/>
    <lineage>
        <taxon>Bacteria</taxon>
        <taxon>Pseudomonadati</taxon>
        <taxon>Planctomycetota</taxon>
        <taxon>Phycisphaerae</taxon>
        <taxon>Sedimentisphaerales</taxon>
        <taxon>Anaerohalosphaeraceae</taxon>
        <taxon>Anaerohalosphaera</taxon>
    </lineage>
</organism>
<dbReference type="KEGG" id="alus:STSP2_01588"/>
<reference evidence="3" key="1">
    <citation type="submission" date="2017-02" db="EMBL/GenBank/DDBJ databases">
        <title>Comparative genomics and description of representatives of a novel lineage of planctomycetes thriving in anoxic sediments.</title>
        <authorList>
            <person name="Spring S."/>
            <person name="Bunk B."/>
            <person name="Sproer C."/>
        </authorList>
    </citation>
    <scope>NUCLEOTIDE SEQUENCE [LARGE SCALE GENOMIC DNA]</scope>
    <source>
        <strain evidence="3">ST-NAGAB-D1</strain>
    </source>
</reference>
<feature type="domain" description="4Fe-4S ferredoxin-type" evidence="1">
    <location>
        <begin position="2"/>
        <end position="31"/>
    </location>
</feature>
<dbReference type="Proteomes" id="UP000189674">
    <property type="component" value="Chromosome"/>
</dbReference>
<gene>
    <name evidence="2" type="ORF">STSP2_01588</name>
</gene>
<accession>A0A1U9NL24</accession>
<name>A0A1U9NL24_9BACT</name>
<dbReference type="Gene3D" id="3.30.70.20">
    <property type="match status" value="1"/>
</dbReference>
<feature type="domain" description="4Fe-4S ferredoxin-type" evidence="1">
    <location>
        <begin position="39"/>
        <end position="67"/>
    </location>
</feature>
<evidence type="ECO:0000259" key="1">
    <source>
        <dbReference type="PROSITE" id="PS51379"/>
    </source>
</evidence>
<keyword evidence="3" id="KW-1185">Reference proteome</keyword>
<dbReference type="OrthoDB" id="9804603at2"/>
<dbReference type="STRING" id="1936003.STSP2_01588"/>
<dbReference type="EMBL" id="CP019791">
    <property type="protein sequence ID" value="AQT68428.1"/>
    <property type="molecule type" value="Genomic_DNA"/>
</dbReference>
<dbReference type="SUPFAM" id="SSF54862">
    <property type="entry name" value="4Fe-4S ferredoxins"/>
    <property type="match status" value="1"/>
</dbReference>
<sequence length="67" mass="7289">MADINIDKKKCKGCCLCVSCCPRGNIEMSDEPNEAGAYYACIIDEKECTGCAICCQMCPDVAIEIEE</sequence>
<protein>
    <submittedName>
        <fullName evidence="2">2-oxoglutarate-acceptor oxidoreductase subunit OorD</fullName>
    </submittedName>
</protein>